<dbReference type="AlphaFoldDB" id="A0A6P8XKY2"/>
<dbReference type="GO" id="GO:0032007">
    <property type="term" value="P:negative regulation of TOR signaling"/>
    <property type="evidence" value="ECO:0007669"/>
    <property type="project" value="TreeGrafter"/>
</dbReference>
<feature type="coiled-coil region" evidence="1">
    <location>
        <begin position="819"/>
        <end position="867"/>
    </location>
</feature>
<dbReference type="RefSeq" id="XP_034117211.1">
    <property type="nucleotide sequence ID" value="XM_034261320.2"/>
</dbReference>
<protein>
    <submittedName>
        <fullName evidence="4">Hamartin</fullName>
    </submittedName>
</protein>
<name>A0A6P8XKY2_DROAB</name>
<dbReference type="InterPro" id="IPR016024">
    <property type="entry name" value="ARM-type_fold"/>
</dbReference>
<gene>
    <name evidence="4" type="primary">LOC117576511</name>
</gene>
<feature type="region of interest" description="Disordered" evidence="2">
    <location>
        <begin position="1011"/>
        <end position="1045"/>
    </location>
</feature>
<dbReference type="GO" id="GO:0033596">
    <property type="term" value="C:TSC1-TSC2 complex"/>
    <property type="evidence" value="ECO:0007669"/>
    <property type="project" value="TreeGrafter"/>
</dbReference>
<feature type="compositionally biased region" description="Polar residues" evidence="2">
    <location>
        <begin position="371"/>
        <end position="380"/>
    </location>
</feature>
<feature type="region of interest" description="Disordered" evidence="2">
    <location>
        <begin position="557"/>
        <end position="620"/>
    </location>
</feature>
<dbReference type="GO" id="GO:0008285">
    <property type="term" value="P:negative regulation of cell population proliferation"/>
    <property type="evidence" value="ECO:0007669"/>
    <property type="project" value="TreeGrafter"/>
</dbReference>
<feature type="compositionally biased region" description="Low complexity" evidence="2">
    <location>
        <begin position="561"/>
        <end position="571"/>
    </location>
</feature>
<evidence type="ECO:0000313" key="4">
    <source>
        <dbReference type="RefSeq" id="XP_034117211.1"/>
    </source>
</evidence>
<dbReference type="Proteomes" id="UP000515160">
    <property type="component" value="Chromosome 2R"/>
</dbReference>
<feature type="coiled-coil region" evidence="1">
    <location>
        <begin position="766"/>
        <end position="793"/>
    </location>
</feature>
<dbReference type="CTD" id="7248"/>
<proteinExistence type="predicted"/>
<feature type="compositionally biased region" description="Low complexity" evidence="2">
    <location>
        <begin position="1138"/>
        <end position="1151"/>
    </location>
</feature>
<evidence type="ECO:0000313" key="3">
    <source>
        <dbReference type="Proteomes" id="UP000515160"/>
    </source>
</evidence>
<dbReference type="InterPro" id="IPR007483">
    <property type="entry name" value="Hamartin"/>
</dbReference>
<keyword evidence="3" id="KW-1185">Reference proteome</keyword>
<dbReference type="GeneID" id="117576511"/>
<dbReference type="PANTHER" id="PTHR15154">
    <property type="entry name" value="HAMARTIN"/>
    <property type="match status" value="1"/>
</dbReference>
<feature type="compositionally biased region" description="Polar residues" evidence="2">
    <location>
        <begin position="1011"/>
        <end position="1022"/>
    </location>
</feature>
<dbReference type="GO" id="GO:0051726">
    <property type="term" value="P:regulation of cell cycle"/>
    <property type="evidence" value="ECO:0007669"/>
    <property type="project" value="TreeGrafter"/>
</dbReference>
<keyword evidence="1" id="KW-0175">Coiled coil</keyword>
<dbReference type="SUPFAM" id="SSF48371">
    <property type="entry name" value="ARM repeat"/>
    <property type="match status" value="1"/>
</dbReference>
<feature type="coiled-coil region" evidence="1">
    <location>
        <begin position="916"/>
        <end position="957"/>
    </location>
</feature>
<accession>A0A6P8XKY2</accession>
<feature type="region of interest" description="Disordered" evidence="2">
    <location>
        <begin position="371"/>
        <end position="390"/>
    </location>
</feature>
<dbReference type="Pfam" id="PF04388">
    <property type="entry name" value="Hamartin"/>
    <property type="match status" value="1"/>
</dbReference>
<evidence type="ECO:0000256" key="1">
    <source>
        <dbReference type="SAM" id="Coils"/>
    </source>
</evidence>
<evidence type="ECO:0000256" key="2">
    <source>
        <dbReference type="SAM" id="MobiDB-lite"/>
    </source>
</evidence>
<feature type="region of interest" description="Disordered" evidence="2">
    <location>
        <begin position="1121"/>
        <end position="1151"/>
    </location>
</feature>
<dbReference type="OrthoDB" id="6022054at2759"/>
<organism evidence="3 4">
    <name type="scientific">Drosophila albomicans</name>
    <name type="common">Fruit fly</name>
    <dbReference type="NCBI Taxonomy" id="7291"/>
    <lineage>
        <taxon>Eukaryota</taxon>
        <taxon>Metazoa</taxon>
        <taxon>Ecdysozoa</taxon>
        <taxon>Arthropoda</taxon>
        <taxon>Hexapoda</taxon>
        <taxon>Insecta</taxon>
        <taxon>Pterygota</taxon>
        <taxon>Neoptera</taxon>
        <taxon>Endopterygota</taxon>
        <taxon>Diptera</taxon>
        <taxon>Brachycera</taxon>
        <taxon>Muscomorpha</taxon>
        <taxon>Ephydroidea</taxon>
        <taxon>Drosophilidae</taxon>
        <taxon>Drosophila</taxon>
    </lineage>
</organism>
<reference evidence="4" key="1">
    <citation type="submission" date="2025-08" db="UniProtKB">
        <authorList>
            <consortium name="RefSeq"/>
        </authorList>
    </citation>
    <scope>IDENTIFICATION</scope>
    <source>
        <strain evidence="4">15112-1751.03</strain>
        <tissue evidence="4">Whole Adult</tissue>
    </source>
</reference>
<feature type="compositionally biased region" description="Acidic residues" evidence="2">
    <location>
        <begin position="598"/>
        <end position="607"/>
    </location>
</feature>
<sequence length="1151" mass="130583">MDIERLFNDLESNQTHDNEEAKKKLVELFAQTKEQWPVRYMLDYYIKTGSQRIMEVLVKAQAPHDGYIFDRLDDWLKQQQHRVQALNVFCFIVRRHPTWLHKIEKHRLIKSVFKLLTHEKDIVPLMCALLCIITLLPIIPNSVPNFLNDLFEVFGHLASWKLQNVNRLPDDKLVHLQLGLQMLFHRLYGMYPCNFLSYLSNFIKKDNGGGGIFQHTIKPLLDTVRVHPMLLTGTTETETSNTRWKEMEPHDVVMECAHLSLPVLHPDSSIEDINSAYPGGGTPSYSRMTSATSNSDYYNNGSGSGSYQLRQLQQTSGAIKRFEAAAYESSQTPIWSPHTEIAAAAASSSTAIPLTPTAAFILPQQPTSSNSQLLGVTGSSPPEAAVEATPETTPLKDLREFKQQQQQQLPNSHAVRAIFASSQPSSPLRKEQQSQFPFPDISTAPEEVLDQFQRVPLTNYQRRLQQVKLDRHNTQQAEQVPEEALLTATLCTTTGPVLTLETKEQLLRSNVCGECNETERNRCSDGGLHMPTRSSMQQLAKGVKRRNRMASYCCNEESWTSSSGSGSGSSSTAAKKATLQSAQAENQMRRSKSCSALPDEDDVDDETDSPKASNGNGAGCSLLHHLSNQKTVVQTGSRLQRSGRVMTMTAPLKATTTTTAVVASVANAGTQTLEVLPPHYEDSLYELLFECKEQRNKYERSQLYPQDILDQFITRCIHNKDNGLDLTVNAQQEQCQLMCLQLQYESYRRGIHAERNRRLMGRSRDKRSLEMERDRLREQLKNFDAKNRDLAHKMDTDTRRANERQISYNEELAALLGKYQHELEQKQCLRQANEDLQTRLNAEMQQREELRRERDSLRGQLFSMSTELLRAQQEAEVGLQCKQELARLETEFIIMGEVQVRCRDRLAEIDNYRARDEELQMLQESYNAELKELRHNLDEKTHLLESTRHKIAEQQAQLLNSEKVITEQKRLLRTVKDEYDEMFKSVNKKYDIQKKIIVQMEEKLMMSLQQPQSAMGHTTCSPDTDRTDIASSMERNSPLSTSLASSESLSASLRSTELKNLQQLLETPSIPEVPSMATGTATNIMYEDNPRLPAIDLASSAGTASAINIMQMVATAEELDLPSTSNHSHAPHPHLHLQQEQPTQSQQQQQQ</sequence>
<dbReference type="PANTHER" id="PTHR15154:SF2">
    <property type="entry name" value="HAMARTIN"/>
    <property type="match status" value="1"/>
</dbReference>